<proteinExistence type="predicted"/>
<sequence>MLKRTSGVSVNSHVRNLTSIDNVVSASRTEVPGSITMKYQTKSEGKTNMQEQTNMEDQTKISHNQTLLPMHRIRRQGPFNTSPYLTKFGSSAVHYVVFRNHYSIGVVVGYLYSESDCVVTLLYSLKKLSGLMQHDQDRYKKKKADIPMPMNFGVDLVDNKNWFYKLSSKGKLLNDSHINVIFYYLHKKAKYEAASRYKYTTVDCSSRSQCSDQD</sequence>
<reference evidence="1 2" key="1">
    <citation type="journal article" date="2021" name="bioRxiv">
        <title>Chromosome-scale and haplotype-resolved genome assembly of a tetraploid potato cultivar.</title>
        <authorList>
            <person name="Sun H."/>
            <person name="Jiao W.-B."/>
            <person name="Krause K."/>
            <person name="Campoy J.A."/>
            <person name="Goel M."/>
            <person name="Folz-Donahue K."/>
            <person name="Kukat C."/>
            <person name="Huettel B."/>
            <person name="Schneeberger K."/>
        </authorList>
    </citation>
    <scope>NUCLEOTIDE SEQUENCE [LARGE SCALE GENOMIC DNA]</scope>
    <source>
        <strain evidence="1">SolTubOtavaFocal</strain>
        <tissue evidence="1">Leaves</tissue>
    </source>
</reference>
<evidence type="ECO:0000313" key="1">
    <source>
        <dbReference type="EMBL" id="KAH0783977.1"/>
    </source>
</evidence>
<dbReference type="Proteomes" id="UP000826656">
    <property type="component" value="Unassembled WGS sequence"/>
</dbReference>
<protein>
    <submittedName>
        <fullName evidence="1">Uncharacterized protein</fullName>
    </submittedName>
</protein>
<comment type="caution">
    <text evidence="1">The sequence shown here is derived from an EMBL/GenBank/DDBJ whole genome shotgun (WGS) entry which is preliminary data.</text>
</comment>
<organism evidence="1 2">
    <name type="scientific">Solanum tuberosum</name>
    <name type="common">Potato</name>
    <dbReference type="NCBI Taxonomy" id="4113"/>
    <lineage>
        <taxon>Eukaryota</taxon>
        <taxon>Viridiplantae</taxon>
        <taxon>Streptophyta</taxon>
        <taxon>Embryophyta</taxon>
        <taxon>Tracheophyta</taxon>
        <taxon>Spermatophyta</taxon>
        <taxon>Magnoliopsida</taxon>
        <taxon>eudicotyledons</taxon>
        <taxon>Gunneridae</taxon>
        <taxon>Pentapetalae</taxon>
        <taxon>asterids</taxon>
        <taxon>lamiids</taxon>
        <taxon>Solanales</taxon>
        <taxon>Solanaceae</taxon>
        <taxon>Solanoideae</taxon>
        <taxon>Solaneae</taxon>
        <taxon>Solanum</taxon>
    </lineage>
</organism>
<name>A0ABQ7WVG0_SOLTU</name>
<keyword evidence="2" id="KW-1185">Reference proteome</keyword>
<gene>
    <name evidence="1" type="ORF">KY290_003575</name>
</gene>
<evidence type="ECO:0000313" key="2">
    <source>
        <dbReference type="Proteomes" id="UP000826656"/>
    </source>
</evidence>
<dbReference type="EMBL" id="JAIVGD010000001">
    <property type="protein sequence ID" value="KAH0783977.1"/>
    <property type="molecule type" value="Genomic_DNA"/>
</dbReference>
<accession>A0ABQ7WVG0</accession>